<evidence type="ECO:0000313" key="2">
    <source>
        <dbReference type="Proteomes" id="UP000765509"/>
    </source>
</evidence>
<comment type="caution">
    <text evidence="1">The sequence shown here is derived from an EMBL/GenBank/DDBJ whole genome shotgun (WGS) entry which is preliminary data.</text>
</comment>
<dbReference type="InterPro" id="IPR012337">
    <property type="entry name" value="RNaseH-like_sf"/>
</dbReference>
<dbReference type="GO" id="GO:0003676">
    <property type="term" value="F:nucleic acid binding"/>
    <property type="evidence" value="ECO:0007669"/>
    <property type="project" value="InterPro"/>
</dbReference>
<keyword evidence="2" id="KW-1185">Reference proteome</keyword>
<dbReference type="Proteomes" id="UP000765509">
    <property type="component" value="Unassembled WGS sequence"/>
</dbReference>
<evidence type="ECO:0000313" key="1">
    <source>
        <dbReference type="EMBL" id="MBW0499014.1"/>
    </source>
</evidence>
<proteinExistence type="predicted"/>
<dbReference type="SUPFAM" id="SSF53098">
    <property type="entry name" value="Ribonuclease H-like"/>
    <property type="match status" value="1"/>
</dbReference>
<reference evidence="1" key="1">
    <citation type="submission" date="2021-03" db="EMBL/GenBank/DDBJ databases">
        <title>Draft genome sequence of rust myrtle Austropuccinia psidii MF-1, a brazilian biotype.</title>
        <authorList>
            <person name="Quecine M.C."/>
            <person name="Pachon D.M.R."/>
            <person name="Bonatelli M.L."/>
            <person name="Correr F.H."/>
            <person name="Franceschini L.M."/>
            <person name="Leite T.F."/>
            <person name="Margarido G.R.A."/>
            <person name="Almeida C.A."/>
            <person name="Ferrarezi J.A."/>
            <person name="Labate C.A."/>
        </authorList>
    </citation>
    <scope>NUCLEOTIDE SEQUENCE</scope>
    <source>
        <strain evidence="1">MF-1</strain>
    </source>
</reference>
<dbReference type="AlphaFoldDB" id="A0A9Q3HDU9"/>
<dbReference type="Gene3D" id="3.30.420.10">
    <property type="entry name" value="Ribonuclease H-like superfamily/Ribonuclease H"/>
    <property type="match status" value="1"/>
</dbReference>
<dbReference type="OrthoDB" id="3267074at2759"/>
<accession>A0A9Q3HDU9</accession>
<name>A0A9Q3HDU9_9BASI</name>
<evidence type="ECO:0008006" key="3">
    <source>
        <dbReference type="Google" id="ProtNLM"/>
    </source>
</evidence>
<sequence>MIRRHIPNASPITNFKVKLIGLSLAAEIIKQEIQRSKGSWTRGKAFILCDKEGALRKVADPEKKTLGQYLSLTTHYMLKAIQEEIPVNLLWCPSHSGIEGNELADEVAKKAAENYLIQHYLMHPSISKLNQLIRSKNKNPKLTNEEQQQFKFKGTPRLLLIKLNKLERAHTSVIHQLQSAHSMLNDHLFQIRV</sequence>
<protein>
    <recommendedName>
        <fullName evidence="3">RNase H type-1 domain-containing protein</fullName>
    </recommendedName>
</protein>
<dbReference type="EMBL" id="AVOT02015043">
    <property type="protein sequence ID" value="MBW0499014.1"/>
    <property type="molecule type" value="Genomic_DNA"/>
</dbReference>
<organism evidence="1 2">
    <name type="scientific">Austropuccinia psidii MF-1</name>
    <dbReference type="NCBI Taxonomy" id="1389203"/>
    <lineage>
        <taxon>Eukaryota</taxon>
        <taxon>Fungi</taxon>
        <taxon>Dikarya</taxon>
        <taxon>Basidiomycota</taxon>
        <taxon>Pucciniomycotina</taxon>
        <taxon>Pucciniomycetes</taxon>
        <taxon>Pucciniales</taxon>
        <taxon>Sphaerophragmiaceae</taxon>
        <taxon>Austropuccinia</taxon>
    </lineage>
</organism>
<gene>
    <name evidence="1" type="ORF">O181_038729</name>
</gene>
<dbReference type="InterPro" id="IPR036397">
    <property type="entry name" value="RNaseH_sf"/>
</dbReference>